<gene>
    <name evidence="2" type="ORF">SAMN04487946_1142</name>
</gene>
<evidence type="ECO:0008006" key="4">
    <source>
        <dbReference type="Google" id="ProtNLM"/>
    </source>
</evidence>
<evidence type="ECO:0000256" key="1">
    <source>
        <dbReference type="SAM" id="MobiDB-lite"/>
    </source>
</evidence>
<name>A0A1H3JJ41_9EURY</name>
<dbReference type="EMBL" id="FNPB01000014">
    <property type="protein sequence ID" value="SDY39897.1"/>
    <property type="molecule type" value="Genomic_DNA"/>
</dbReference>
<reference evidence="3" key="1">
    <citation type="submission" date="2016-10" db="EMBL/GenBank/DDBJ databases">
        <authorList>
            <person name="Varghese N."/>
            <person name="Submissions S."/>
        </authorList>
    </citation>
    <scope>NUCLEOTIDE SEQUENCE [LARGE SCALE GENOMIC DNA]</scope>
    <source>
        <strain evidence="3">CGMCC 1.10118</strain>
    </source>
</reference>
<evidence type="ECO:0000313" key="2">
    <source>
        <dbReference type="EMBL" id="SDY39897.1"/>
    </source>
</evidence>
<dbReference type="Proteomes" id="UP000199170">
    <property type="component" value="Unassembled WGS sequence"/>
</dbReference>
<protein>
    <recommendedName>
        <fullName evidence="4">Phage integrase family protein</fullName>
    </recommendedName>
</protein>
<evidence type="ECO:0000313" key="3">
    <source>
        <dbReference type="Proteomes" id="UP000199170"/>
    </source>
</evidence>
<keyword evidence="3" id="KW-1185">Reference proteome</keyword>
<feature type="compositionally biased region" description="Basic and acidic residues" evidence="1">
    <location>
        <begin position="20"/>
        <end position="40"/>
    </location>
</feature>
<feature type="region of interest" description="Disordered" evidence="1">
    <location>
        <begin position="1"/>
        <end position="40"/>
    </location>
</feature>
<accession>A0A1H3JJ41</accession>
<sequence length="55" mass="6271">MIRTGSLTAHLDAGTPKPVLSDRADATEQTLDRHYDQASKREQMLRREDFIAEDL</sequence>
<proteinExistence type="predicted"/>
<organism evidence="2 3">
    <name type="scientific">Halobellus clavatus</name>
    <dbReference type="NCBI Taxonomy" id="660517"/>
    <lineage>
        <taxon>Archaea</taxon>
        <taxon>Methanobacteriati</taxon>
        <taxon>Methanobacteriota</taxon>
        <taxon>Stenosarchaea group</taxon>
        <taxon>Halobacteria</taxon>
        <taxon>Halobacteriales</taxon>
        <taxon>Haloferacaceae</taxon>
        <taxon>Halobellus</taxon>
    </lineage>
</organism>
<dbReference type="AlphaFoldDB" id="A0A1H3JJ41"/>